<dbReference type="Gene3D" id="2.170.120.30">
    <property type="match status" value="2"/>
</dbReference>
<protein>
    <submittedName>
        <fullName evidence="1">YbbR family protein</fullName>
    </submittedName>
</protein>
<evidence type="ECO:0000313" key="2">
    <source>
        <dbReference type="Proteomes" id="UP000000483"/>
    </source>
</evidence>
<dbReference type="CDD" id="cd20206">
    <property type="entry name" value="YbbR"/>
    <property type="match status" value="1"/>
</dbReference>
<sequence length="309" mass="34078">MKKYLASLKKNKGLKFLALLLALIAWFAVGSEERTETTLQLALELTNIPRNLIVTNEIPTLLEVRVQGPRSVIRELTNEKLHKKIDLSGAKTGSHTIPLPPSSLNFPRGVVVTRIRPNALSITLDQALTRQLDVQPVIKGSPAPGFEVGEVILTPKQVLIRGPKRDLNQLKFINTIPIDINNLSSSIVKDVELDFKNLSITYLENEPLVVKITIRPKLQTKTFVNINVLPVQDSGTAHLSPSKVAVTVRGPSTNLEHLRPEDISAKVSLKNLKPGRYEVRVAVEVSDGLEVLKVAPGKIKVNLRRAKSP</sequence>
<dbReference type="eggNOG" id="COG4856">
    <property type="taxonomic scope" value="Bacteria"/>
</dbReference>
<reference evidence="2" key="2">
    <citation type="submission" date="2011-03" db="EMBL/GenBank/DDBJ databases">
        <title>The complete genome of Desulfobacca acetoxidans DSM 11109.</title>
        <authorList>
            <consortium name="US DOE Joint Genome Institute (JGI-PGF)"/>
            <person name="Lucas S."/>
            <person name="Copeland A."/>
            <person name="Lapidus A."/>
            <person name="Bruce D."/>
            <person name="Goodwin L."/>
            <person name="Pitluck S."/>
            <person name="Peters L."/>
            <person name="Kyrpides N."/>
            <person name="Mavromatis K."/>
            <person name="Ivanova N."/>
            <person name="Ovchinnikova G."/>
            <person name="Teshima H."/>
            <person name="Detter J.C."/>
            <person name="Han C."/>
            <person name="Land M."/>
            <person name="Hauser L."/>
            <person name="Markowitz V."/>
            <person name="Cheng J.-F."/>
            <person name="Hugenholtz P."/>
            <person name="Woyke T."/>
            <person name="Wu D."/>
            <person name="Spring S."/>
            <person name="Schueler E."/>
            <person name="Brambilla E."/>
            <person name="Klenk H.-P."/>
            <person name="Eisen J.A."/>
        </authorList>
    </citation>
    <scope>NUCLEOTIDE SEQUENCE [LARGE SCALE GENOMIC DNA]</scope>
    <source>
        <strain evidence="2">ATCC 700848 / DSM 11109 / ASRB2</strain>
    </source>
</reference>
<dbReference type="STRING" id="880072.Desac_1474"/>
<accession>F2NCP8</accession>
<dbReference type="Pfam" id="PF07949">
    <property type="entry name" value="YbbR"/>
    <property type="match status" value="3"/>
</dbReference>
<evidence type="ECO:0000313" key="1">
    <source>
        <dbReference type="EMBL" id="AEB09329.1"/>
    </source>
</evidence>
<dbReference type="EMBL" id="CP002629">
    <property type="protein sequence ID" value="AEB09329.1"/>
    <property type="molecule type" value="Genomic_DNA"/>
</dbReference>
<keyword evidence="2" id="KW-1185">Reference proteome</keyword>
<dbReference type="KEGG" id="dao:Desac_1474"/>
<name>F2NCP8_DESAR</name>
<reference evidence="1 2" key="1">
    <citation type="journal article" date="2011" name="Stand. Genomic Sci.">
        <title>Complete genome sequence of the acetate-degrading sulfate reducer Desulfobacca acetoxidans type strain (ASRB2).</title>
        <authorList>
            <person name="Goker M."/>
            <person name="Teshima H."/>
            <person name="Lapidus A."/>
            <person name="Nolan M."/>
            <person name="Lucas S."/>
            <person name="Hammon N."/>
            <person name="Deshpande S."/>
            <person name="Cheng J.F."/>
            <person name="Tapia R."/>
            <person name="Han C."/>
            <person name="Goodwin L."/>
            <person name="Pitluck S."/>
            <person name="Huntemann M."/>
            <person name="Liolios K."/>
            <person name="Ivanova N."/>
            <person name="Pagani I."/>
            <person name="Mavromatis K."/>
            <person name="Ovchinikova G."/>
            <person name="Pati A."/>
            <person name="Chen A."/>
            <person name="Palaniappan K."/>
            <person name="Land M."/>
            <person name="Hauser L."/>
            <person name="Brambilla E.M."/>
            <person name="Rohde M."/>
            <person name="Spring S."/>
            <person name="Detter J.C."/>
            <person name="Woyke T."/>
            <person name="Bristow J."/>
            <person name="Eisen J.A."/>
            <person name="Markowitz V."/>
            <person name="Hugenholtz P."/>
            <person name="Kyrpides N.C."/>
            <person name="Klenk H.P."/>
        </authorList>
    </citation>
    <scope>NUCLEOTIDE SEQUENCE [LARGE SCALE GENOMIC DNA]</scope>
    <source>
        <strain evidence="2">ATCC 700848 / DSM 11109 / ASRB2</strain>
    </source>
</reference>
<dbReference type="InterPro" id="IPR012505">
    <property type="entry name" value="YbbR"/>
</dbReference>
<dbReference type="RefSeq" id="WP_013706439.1">
    <property type="nucleotide sequence ID" value="NC_015388.1"/>
</dbReference>
<dbReference type="PANTHER" id="PTHR37804:SF1">
    <property type="entry name" value="CDAA REGULATORY PROTEIN CDAR"/>
    <property type="match status" value="1"/>
</dbReference>
<dbReference type="Gene3D" id="2.170.120.40">
    <property type="entry name" value="YbbR-like domain"/>
    <property type="match status" value="1"/>
</dbReference>
<proteinExistence type="predicted"/>
<dbReference type="AlphaFoldDB" id="F2NCP8"/>
<organism evidence="1 2">
    <name type="scientific">Desulfobacca acetoxidans (strain ATCC 700848 / DSM 11109 / ASRB2)</name>
    <dbReference type="NCBI Taxonomy" id="880072"/>
    <lineage>
        <taxon>Bacteria</taxon>
        <taxon>Pseudomonadati</taxon>
        <taxon>Thermodesulfobacteriota</taxon>
        <taxon>Desulfobaccia</taxon>
        <taxon>Desulfobaccales</taxon>
        <taxon>Desulfobaccaceae</taxon>
        <taxon>Desulfobacca</taxon>
    </lineage>
</organism>
<dbReference type="Proteomes" id="UP000000483">
    <property type="component" value="Chromosome"/>
</dbReference>
<dbReference type="InterPro" id="IPR053154">
    <property type="entry name" value="c-di-AMP_regulator"/>
</dbReference>
<gene>
    <name evidence="1" type="ordered locus">Desac_1474</name>
</gene>
<dbReference type="PANTHER" id="PTHR37804">
    <property type="entry name" value="CDAA REGULATORY PROTEIN CDAR"/>
    <property type="match status" value="1"/>
</dbReference>
<dbReference type="HOGENOM" id="CLU_039811_5_0_7"/>